<dbReference type="AlphaFoldDB" id="A0A518DUV7"/>
<feature type="signal peptide" evidence="1">
    <location>
        <begin position="1"/>
        <end position="23"/>
    </location>
</feature>
<evidence type="ECO:0000313" key="2">
    <source>
        <dbReference type="EMBL" id="QDU95614.1"/>
    </source>
</evidence>
<dbReference type="RefSeq" id="WP_145054329.1">
    <property type="nucleotide sequence ID" value="NZ_CP036433.1"/>
</dbReference>
<feature type="chain" id="PRO_5021775679" evidence="1">
    <location>
        <begin position="24"/>
        <end position="231"/>
    </location>
</feature>
<name>A0A518DUV7_9BACT</name>
<reference evidence="2 3" key="1">
    <citation type="submission" date="2019-02" db="EMBL/GenBank/DDBJ databases">
        <title>Deep-cultivation of Planctomycetes and their phenomic and genomic characterization uncovers novel biology.</title>
        <authorList>
            <person name="Wiegand S."/>
            <person name="Jogler M."/>
            <person name="Boedeker C."/>
            <person name="Pinto D."/>
            <person name="Vollmers J."/>
            <person name="Rivas-Marin E."/>
            <person name="Kohn T."/>
            <person name="Peeters S.H."/>
            <person name="Heuer A."/>
            <person name="Rast P."/>
            <person name="Oberbeckmann S."/>
            <person name="Bunk B."/>
            <person name="Jeske O."/>
            <person name="Meyerdierks A."/>
            <person name="Storesund J.E."/>
            <person name="Kallscheuer N."/>
            <person name="Luecker S."/>
            <person name="Lage O.M."/>
            <person name="Pohl T."/>
            <person name="Merkel B.J."/>
            <person name="Hornburger P."/>
            <person name="Mueller R.-W."/>
            <person name="Bruemmer F."/>
            <person name="Labrenz M."/>
            <person name="Spormann A.M."/>
            <person name="Op den Camp H."/>
            <person name="Overmann J."/>
            <person name="Amann R."/>
            <person name="Jetten M.S.M."/>
            <person name="Mascher T."/>
            <person name="Medema M.H."/>
            <person name="Devos D.P."/>
            <person name="Kaster A.-K."/>
            <person name="Ovreas L."/>
            <person name="Rohde M."/>
            <person name="Galperin M.Y."/>
            <person name="Jogler C."/>
        </authorList>
    </citation>
    <scope>NUCLEOTIDE SEQUENCE [LARGE SCALE GENOMIC DNA]</scope>
    <source>
        <strain evidence="2 3">Pla85_3_4</strain>
    </source>
</reference>
<keyword evidence="3" id="KW-1185">Reference proteome</keyword>
<dbReference type="OrthoDB" id="291789at2"/>
<proteinExistence type="predicted"/>
<dbReference type="EMBL" id="CP036433">
    <property type="protein sequence ID" value="QDU95614.1"/>
    <property type="molecule type" value="Genomic_DNA"/>
</dbReference>
<protein>
    <submittedName>
        <fullName evidence="2">Uncharacterized protein</fullName>
    </submittedName>
</protein>
<dbReference type="KEGG" id="lcre:Pla8534_34300"/>
<dbReference type="Proteomes" id="UP000317648">
    <property type="component" value="Chromosome"/>
</dbReference>
<sequence length="231" mass="26256" precursor="true">MMRTVLAALSLVLVMGAMQSASAQQFYAQRQTNNGTPVIYRHASTAAQGFLDGRANNVRAAGDYNYNTSLALINVEIARSMFLDNKLKSVQTYFEMRRQNREGREYENGPRPTQAELARYAKDRAPDRLASYQYEPTFKKLYWPTIFLDPRYDVPRNAINELVRDRSPEDSGLGSENHRLIREQTEAMKELLKVDVETLDPAAYAMCKRFLTSLEFEAQQKADAPAVAALE</sequence>
<accession>A0A518DUV7</accession>
<organism evidence="2 3">
    <name type="scientific">Lignipirellula cremea</name>
    <dbReference type="NCBI Taxonomy" id="2528010"/>
    <lineage>
        <taxon>Bacteria</taxon>
        <taxon>Pseudomonadati</taxon>
        <taxon>Planctomycetota</taxon>
        <taxon>Planctomycetia</taxon>
        <taxon>Pirellulales</taxon>
        <taxon>Pirellulaceae</taxon>
        <taxon>Lignipirellula</taxon>
    </lineage>
</organism>
<evidence type="ECO:0000256" key="1">
    <source>
        <dbReference type="SAM" id="SignalP"/>
    </source>
</evidence>
<gene>
    <name evidence="2" type="ORF">Pla8534_34300</name>
</gene>
<keyword evidence="1" id="KW-0732">Signal</keyword>
<evidence type="ECO:0000313" key="3">
    <source>
        <dbReference type="Proteomes" id="UP000317648"/>
    </source>
</evidence>